<evidence type="ECO:0000256" key="1">
    <source>
        <dbReference type="ARBA" id="ARBA00007274"/>
    </source>
</evidence>
<dbReference type="NCBIfam" id="TIGR03570">
    <property type="entry name" value="NeuD_NnaD"/>
    <property type="match status" value="1"/>
</dbReference>
<keyword evidence="4" id="KW-1185">Reference proteome</keyword>
<proteinExistence type="inferred from homology"/>
<dbReference type="PANTHER" id="PTHR43300">
    <property type="entry name" value="ACETYLTRANSFERASE"/>
    <property type="match status" value="1"/>
</dbReference>
<reference evidence="3" key="1">
    <citation type="submission" date="2022-10" db="EMBL/GenBank/DDBJ databases">
        <title>YIM 151497 complete genome.</title>
        <authorList>
            <person name="Chen X."/>
        </authorList>
    </citation>
    <scope>NUCLEOTIDE SEQUENCE</scope>
    <source>
        <strain evidence="3">YIM 151497</strain>
    </source>
</reference>
<name>A0ABY6IPR7_9HYPH</name>
<dbReference type="InterPro" id="IPR011004">
    <property type="entry name" value="Trimer_LpxA-like_sf"/>
</dbReference>
<feature type="domain" description="PglD N-terminal" evidence="2">
    <location>
        <begin position="4"/>
        <end position="79"/>
    </location>
</feature>
<dbReference type="PANTHER" id="PTHR43300:SF7">
    <property type="entry name" value="UDP-N-ACETYLBACILLOSAMINE N-ACETYLTRANSFERASE"/>
    <property type="match status" value="1"/>
</dbReference>
<evidence type="ECO:0000313" key="4">
    <source>
        <dbReference type="Proteomes" id="UP001163882"/>
    </source>
</evidence>
<dbReference type="Pfam" id="PF17836">
    <property type="entry name" value="PglD_N"/>
    <property type="match status" value="1"/>
</dbReference>
<dbReference type="Gene3D" id="3.40.50.20">
    <property type="match status" value="1"/>
</dbReference>
<dbReference type="Gene3D" id="2.160.10.10">
    <property type="entry name" value="Hexapeptide repeat proteins"/>
    <property type="match status" value="1"/>
</dbReference>
<dbReference type="SUPFAM" id="SSF51161">
    <property type="entry name" value="Trimeric LpxA-like enzymes"/>
    <property type="match status" value="1"/>
</dbReference>
<sequence>MSGRLAILGAGGHGRVVADAAEEAGWDCIEFFDDGQKGASGRWLICGTSTDLLESVQIYSGIVVAIGDNTVRQTWSDRLVTLDAKLATILHPRSSISKGAQIGAGTVVMAGAVLNDGVTIGAACIINTAAVVDHDTKIGDAVHISPGAILSGNVTLGSRVWIGAGAAVKNGITVGDDVVVGLGSALIRDVAQGSTVAGVPAETLKAKYE</sequence>
<evidence type="ECO:0000259" key="2">
    <source>
        <dbReference type="Pfam" id="PF17836"/>
    </source>
</evidence>
<comment type="similarity">
    <text evidence="1">Belongs to the transferase hexapeptide repeat family.</text>
</comment>
<dbReference type="Proteomes" id="UP001163882">
    <property type="component" value="Chromosome"/>
</dbReference>
<organism evidence="3 4">
    <name type="scientific">Pelagibacterium flavum</name>
    <dbReference type="NCBI Taxonomy" id="2984530"/>
    <lineage>
        <taxon>Bacteria</taxon>
        <taxon>Pseudomonadati</taxon>
        <taxon>Pseudomonadota</taxon>
        <taxon>Alphaproteobacteria</taxon>
        <taxon>Hyphomicrobiales</taxon>
        <taxon>Devosiaceae</taxon>
        <taxon>Pelagibacterium</taxon>
    </lineage>
</organism>
<dbReference type="RefSeq" id="WP_264226225.1">
    <property type="nucleotide sequence ID" value="NZ_CP107716.1"/>
</dbReference>
<evidence type="ECO:0000313" key="3">
    <source>
        <dbReference type="EMBL" id="UYQ72602.1"/>
    </source>
</evidence>
<gene>
    <name evidence="3" type="ORF">OF122_02110</name>
</gene>
<dbReference type="CDD" id="cd03360">
    <property type="entry name" value="LbH_AT_putative"/>
    <property type="match status" value="1"/>
</dbReference>
<accession>A0ABY6IPR7</accession>
<dbReference type="InterPro" id="IPR050179">
    <property type="entry name" value="Trans_hexapeptide_repeat"/>
</dbReference>
<dbReference type="EMBL" id="CP107716">
    <property type="protein sequence ID" value="UYQ72602.1"/>
    <property type="molecule type" value="Genomic_DNA"/>
</dbReference>
<protein>
    <submittedName>
        <fullName evidence="3">Acetyltransferase</fullName>
    </submittedName>
</protein>
<dbReference type="InterPro" id="IPR041561">
    <property type="entry name" value="PglD_N"/>
</dbReference>
<dbReference type="InterPro" id="IPR020019">
    <property type="entry name" value="AcTrfase_PglD-like"/>
</dbReference>